<evidence type="ECO:0000313" key="1">
    <source>
        <dbReference type="EMBL" id="GEN10903.1"/>
    </source>
</evidence>
<sequence>MFGLYVSVDAVTLPQPLPPVTSTLPVGSRVAVWYARTWLIDAAADQGEVKAARASARGASAAAVVAPAIVASAPNSPRPSHVFAVVARVIRSSW</sequence>
<dbReference type="AlphaFoldDB" id="A0A511TBD6"/>
<reference evidence="1 2" key="1">
    <citation type="submission" date="2019-07" db="EMBL/GenBank/DDBJ databases">
        <title>Whole genome shotgun sequence of Myxococcus fulvus NBRC 100333.</title>
        <authorList>
            <person name="Hosoyama A."/>
            <person name="Uohara A."/>
            <person name="Ohji S."/>
            <person name="Ichikawa N."/>
        </authorList>
    </citation>
    <scope>NUCLEOTIDE SEQUENCE [LARGE SCALE GENOMIC DNA]</scope>
    <source>
        <strain evidence="1 2">NBRC 100333</strain>
    </source>
</reference>
<evidence type="ECO:0000313" key="2">
    <source>
        <dbReference type="Proteomes" id="UP000321514"/>
    </source>
</evidence>
<dbReference type="Proteomes" id="UP000321514">
    <property type="component" value="Unassembled WGS sequence"/>
</dbReference>
<proteinExistence type="predicted"/>
<gene>
    <name evidence="1" type="ORF">MFU01_59400</name>
</gene>
<name>A0A511TBD6_MYXFU</name>
<comment type="caution">
    <text evidence="1">The sequence shown here is derived from an EMBL/GenBank/DDBJ whole genome shotgun (WGS) entry which is preliminary data.</text>
</comment>
<accession>A0A511TBD6</accession>
<organism evidence="1 2">
    <name type="scientific">Myxococcus fulvus</name>
    <dbReference type="NCBI Taxonomy" id="33"/>
    <lineage>
        <taxon>Bacteria</taxon>
        <taxon>Pseudomonadati</taxon>
        <taxon>Myxococcota</taxon>
        <taxon>Myxococcia</taxon>
        <taxon>Myxococcales</taxon>
        <taxon>Cystobacterineae</taxon>
        <taxon>Myxococcaceae</taxon>
        <taxon>Myxococcus</taxon>
    </lineage>
</organism>
<protein>
    <submittedName>
        <fullName evidence="1">Uncharacterized protein</fullName>
    </submittedName>
</protein>
<dbReference type="EMBL" id="BJXR01000042">
    <property type="protein sequence ID" value="GEN10903.1"/>
    <property type="molecule type" value="Genomic_DNA"/>
</dbReference>